<feature type="transmembrane region" description="Helical" evidence="8">
    <location>
        <begin position="328"/>
        <end position="347"/>
    </location>
</feature>
<feature type="transmembrane region" description="Helical" evidence="8">
    <location>
        <begin position="275"/>
        <end position="292"/>
    </location>
</feature>
<feature type="transmembrane region" description="Helical" evidence="8">
    <location>
        <begin position="74"/>
        <end position="107"/>
    </location>
</feature>
<keyword evidence="10" id="KW-1185">Reference proteome</keyword>
<dbReference type="EMBL" id="FMTS01000005">
    <property type="protein sequence ID" value="SCW70897.1"/>
    <property type="molecule type" value="Genomic_DNA"/>
</dbReference>
<dbReference type="GO" id="GO:0009103">
    <property type="term" value="P:lipopolysaccharide biosynthetic process"/>
    <property type="evidence" value="ECO:0007669"/>
    <property type="project" value="UniProtKB-ARBA"/>
</dbReference>
<evidence type="ECO:0000256" key="8">
    <source>
        <dbReference type="SAM" id="Phobius"/>
    </source>
</evidence>
<evidence type="ECO:0000313" key="10">
    <source>
        <dbReference type="Proteomes" id="UP000199150"/>
    </source>
</evidence>
<keyword evidence="6 8" id="KW-1133">Transmembrane helix</keyword>
<feature type="transmembrane region" description="Helical" evidence="8">
    <location>
        <begin position="212"/>
        <end position="232"/>
    </location>
</feature>
<evidence type="ECO:0000256" key="1">
    <source>
        <dbReference type="ARBA" id="ARBA00004651"/>
    </source>
</evidence>
<evidence type="ECO:0000256" key="7">
    <source>
        <dbReference type="ARBA" id="ARBA00023136"/>
    </source>
</evidence>
<evidence type="ECO:0000313" key="9">
    <source>
        <dbReference type="EMBL" id="SCW70897.1"/>
    </source>
</evidence>
<keyword evidence="7 8" id="KW-0472">Membrane</keyword>
<proteinExistence type="predicted"/>
<dbReference type="GO" id="GO:0005886">
    <property type="term" value="C:plasma membrane"/>
    <property type="evidence" value="ECO:0007669"/>
    <property type="project" value="UniProtKB-SubCell"/>
</dbReference>
<dbReference type="PANTHER" id="PTHR33908:SF11">
    <property type="entry name" value="MEMBRANE PROTEIN"/>
    <property type="match status" value="1"/>
</dbReference>
<feature type="transmembrane region" description="Helical" evidence="8">
    <location>
        <begin position="20"/>
        <end position="42"/>
    </location>
</feature>
<organism evidence="9 10">
    <name type="scientific">Asticcacaulis taihuensis</name>
    <dbReference type="NCBI Taxonomy" id="260084"/>
    <lineage>
        <taxon>Bacteria</taxon>
        <taxon>Pseudomonadati</taxon>
        <taxon>Pseudomonadota</taxon>
        <taxon>Alphaproteobacteria</taxon>
        <taxon>Caulobacterales</taxon>
        <taxon>Caulobacteraceae</taxon>
        <taxon>Asticcacaulis</taxon>
    </lineage>
</organism>
<feature type="transmembrane region" description="Helical" evidence="8">
    <location>
        <begin position="119"/>
        <end position="137"/>
    </location>
</feature>
<evidence type="ECO:0000256" key="2">
    <source>
        <dbReference type="ARBA" id="ARBA00022475"/>
    </source>
</evidence>
<sequence length="510" mass="56793">MSSLQSLFVTARQRVSGRPYLWVFIVLLLWTLIVRLPFLHVIHDDEAFYSVVASRWLNGEPPYIASYDIKAPGIFAILAGFQVLFGAHLIVIKAVEMLTTLWGAFGLFRLVAHASSRRLALLVAALYPLYSLFLMGVSSPTQLIEAAFTIEAFAQIGRVEGEVYRKHLIALALAALMMGGAVMVKQTAAFTALGLFGWVAWHSWRQRDFKSLALFCVMGAVPTIAFGLYFAAIGHFRDAFDTVVLTALDRSQVDMSEKPDTLHLGFLLRLWHFPAFYKPMLVITVGALLAVMRLPRLKTALSSSFIHLIIIWYVTAVAGILVNQSLVIWYGFTLVPPTLILFCAVLYHGIGFKAQWRVIGIGLYLLAAVIQPFVVEGYTLFNPGPFGPPDYRGNVRAAESLKANGLKPGDNLLVTGRGHYVYLMAGALPKAKYFNAMHLMCTFPTPDKDPLAVAFSTQPDFLVVSDRGFFMGCRLPEREAAITDELARHYRAVSRVSGDWDNFTIYRRKP</sequence>
<feature type="transmembrane region" description="Helical" evidence="8">
    <location>
        <begin position="359"/>
        <end position="381"/>
    </location>
</feature>
<dbReference type="AlphaFoldDB" id="A0A1G4SPK9"/>
<evidence type="ECO:0000256" key="5">
    <source>
        <dbReference type="ARBA" id="ARBA00022692"/>
    </source>
</evidence>
<keyword evidence="5 8" id="KW-0812">Transmembrane</keyword>
<reference evidence="10" key="1">
    <citation type="submission" date="2016-10" db="EMBL/GenBank/DDBJ databases">
        <authorList>
            <person name="Varghese N."/>
            <person name="Submissions S."/>
        </authorList>
    </citation>
    <scope>NUCLEOTIDE SEQUENCE [LARGE SCALE GENOMIC DNA]</scope>
    <source>
        <strain evidence="10">CGMCC 1.3431</strain>
    </source>
</reference>
<dbReference type="Proteomes" id="UP000199150">
    <property type="component" value="Unassembled WGS sequence"/>
</dbReference>
<evidence type="ECO:0000256" key="3">
    <source>
        <dbReference type="ARBA" id="ARBA00022676"/>
    </source>
</evidence>
<dbReference type="STRING" id="260084.SAMN02927928_2785"/>
<comment type="subcellular location">
    <subcellularLocation>
        <location evidence="1">Cell membrane</location>
        <topology evidence="1">Multi-pass membrane protein</topology>
    </subcellularLocation>
</comment>
<name>A0A1G4SPK9_9CAUL</name>
<keyword evidence="3" id="KW-0328">Glycosyltransferase</keyword>
<protein>
    <submittedName>
        <fullName evidence="9">4-amino-4-deoxy-L-arabinose transferase</fullName>
    </submittedName>
</protein>
<evidence type="ECO:0000256" key="4">
    <source>
        <dbReference type="ARBA" id="ARBA00022679"/>
    </source>
</evidence>
<keyword evidence="2" id="KW-1003">Cell membrane</keyword>
<accession>A0A1G4SPK9</accession>
<dbReference type="InterPro" id="IPR050297">
    <property type="entry name" value="LipidA_mod_glycosyltrf_83"/>
</dbReference>
<gene>
    <name evidence="9" type="ORF">SAMN02927928_2785</name>
</gene>
<dbReference type="PANTHER" id="PTHR33908">
    <property type="entry name" value="MANNOSYLTRANSFERASE YKCB-RELATED"/>
    <property type="match status" value="1"/>
</dbReference>
<dbReference type="GO" id="GO:0016763">
    <property type="term" value="F:pentosyltransferase activity"/>
    <property type="evidence" value="ECO:0007669"/>
    <property type="project" value="TreeGrafter"/>
</dbReference>
<evidence type="ECO:0000256" key="6">
    <source>
        <dbReference type="ARBA" id="ARBA00022989"/>
    </source>
</evidence>
<keyword evidence="4 9" id="KW-0808">Transferase</keyword>
<feature type="transmembrane region" description="Helical" evidence="8">
    <location>
        <begin position="304"/>
        <end position="322"/>
    </location>
</feature>
<feature type="transmembrane region" description="Helical" evidence="8">
    <location>
        <begin position="168"/>
        <end position="200"/>
    </location>
</feature>